<gene>
    <name evidence="4" type="ORF">NSK_007025</name>
</gene>
<dbReference type="PIRSF" id="PIRSF000446">
    <property type="entry name" value="Mct"/>
    <property type="match status" value="1"/>
</dbReference>
<evidence type="ECO:0000313" key="5">
    <source>
        <dbReference type="Proteomes" id="UP000355283"/>
    </source>
</evidence>
<dbReference type="InterPro" id="IPR024925">
    <property type="entry name" value="Malonyl_CoA-ACP_transAc"/>
</dbReference>
<feature type="chain" id="PRO_5020028854" description="Malonyl-CoA:ACP transacylase (MAT) domain-containing protein" evidence="2">
    <location>
        <begin position="19"/>
        <end position="352"/>
    </location>
</feature>
<evidence type="ECO:0000313" key="4">
    <source>
        <dbReference type="EMBL" id="TFJ81777.1"/>
    </source>
</evidence>
<dbReference type="PANTHER" id="PTHR47170">
    <property type="entry name" value="MALONYL-COA ACP TRANSACYLASE, ACP-BINDING"/>
    <property type="match status" value="1"/>
</dbReference>
<dbReference type="SUPFAM" id="SSF55048">
    <property type="entry name" value="Probable ACP-binding domain of malonyl-CoA ACP transacylase"/>
    <property type="match status" value="1"/>
</dbReference>
<dbReference type="AlphaFoldDB" id="A0A4D9CUK9"/>
<feature type="signal peptide" evidence="2">
    <location>
        <begin position="1"/>
        <end position="18"/>
    </location>
</feature>
<dbReference type="Proteomes" id="UP000355283">
    <property type="component" value="Unassembled WGS sequence"/>
</dbReference>
<dbReference type="InterPro" id="IPR001227">
    <property type="entry name" value="Ac_transferase_dom_sf"/>
</dbReference>
<dbReference type="InterPro" id="IPR004410">
    <property type="entry name" value="Malonyl_CoA-ACP_transAc_FabD"/>
</dbReference>
<evidence type="ECO:0000256" key="2">
    <source>
        <dbReference type="SAM" id="SignalP"/>
    </source>
</evidence>
<dbReference type="Gene3D" id="3.30.70.250">
    <property type="entry name" value="Malonyl-CoA ACP transacylase, ACP-binding"/>
    <property type="match status" value="1"/>
</dbReference>
<name>A0A4D9CUK9_9STRA</name>
<comment type="caution">
    <text evidence="4">The sequence shown here is derived from an EMBL/GenBank/DDBJ whole genome shotgun (WGS) entry which is preliminary data.</text>
</comment>
<keyword evidence="5" id="KW-1185">Reference proteome</keyword>
<organism evidence="4 5">
    <name type="scientific">Nannochloropsis salina CCMP1776</name>
    <dbReference type="NCBI Taxonomy" id="1027361"/>
    <lineage>
        <taxon>Eukaryota</taxon>
        <taxon>Sar</taxon>
        <taxon>Stramenopiles</taxon>
        <taxon>Ochrophyta</taxon>
        <taxon>Eustigmatophyceae</taxon>
        <taxon>Eustigmatales</taxon>
        <taxon>Monodopsidaceae</taxon>
        <taxon>Microchloropsis</taxon>
        <taxon>Microchloropsis salina</taxon>
    </lineage>
</organism>
<dbReference type="SUPFAM" id="SSF52151">
    <property type="entry name" value="FabD/lysophospholipase-like"/>
    <property type="match status" value="1"/>
</dbReference>
<reference evidence="4 5" key="1">
    <citation type="submission" date="2019-01" db="EMBL/GenBank/DDBJ databases">
        <title>Nuclear Genome Assembly of the Microalgal Biofuel strain Nannochloropsis salina CCMP1776.</title>
        <authorList>
            <person name="Hovde B."/>
        </authorList>
    </citation>
    <scope>NUCLEOTIDE SEQUENCE [LARGE SCALE GENOMIC DNA]</scope>
    <source>
        <strain evidence="4 5">CCMP1776</strain>
    </source>
</reference>
<evidence type="ECO:0000259" key="3">
    <source>
        <dbReference type="SMART" id="SM00827"/>
    </source>
</evidence>
<dbReference type="InterPro" id="IPR052760">
    <property type="entry name" value="Mitochondrial_malonyltrans"/>
</dbReference>
<dbReference type="OrthoDB" id="541883at2759"/>
<dbReference type="InterPro" id="IPR016035">
    <property type="entry name" value="Acyl_Trfase/lysoPLipase"/>
</dbReference>
<dbReference type="PANTHER" id="PTHR47170:SF2">
    <property type="entry name" value="MALONYL-COA:ACP TRANSACYLASE (MAT) DOMAIN-CONTAINING PROTEIN"/>
    <property type="match status" value="1"/>
</dbReference>
<dbReference type="NCBIfam" id="TIGR00128">
    <property type="entry name" value="fabD"/>
    <property type="match status" value="1"/>
</dbReference>
<accession>A0A4D9CUK9</accession>
<protein>
    <recommendedName>
        <fullName evidence="3">Malonyl-CoA:ACP transacylase (MAT) domain-containing protein</fullName>
    </recommendedName>
</protein>
<dbReference type="EMBL" id="SDOX01000122">
    <property type="protein sequence ID" value="TFJ81777.1"/>
    <property type="molecule type" value="Genomic_DNA"/>
</dbReference>
<dbReference type="Gene3D" id="3.40.366.10">
    <property type="entry name" value="Malonyl-Coenzyme A Acyl Carrier Protein, domain 2"/>
    <property type="match status" value="1"/>
</dbReference>
<keyword evidence="2" id="KW-0732">Signal</keyword>
<dbReference type="Pfam" id="PF00698">
    <property type="entry name" value="Acyl_transf_1"/>
    <property type="match status" value="1"/>
</dbReference>
<dbReference type="InterPro" id="IPR016036">
    <property type="entry name" value="Malonyl_transacylase_ACP-bd"/>
</dbReference>
<proteinExistence type="inferred from homology"/>
<dbReference type="InterPro" id="IPR014043">
    <property type="entry name" value="Acyl_transferase_dom"/>
</dbReference>
<sequence>MMSKSLIMLGLLSPTAFAFVPKLSTNVLSRAISSHARKNLVKASAVDYKTAFMFPGQGAQYVGMGAQVSEEVPAAKALFEKASEILGYDLLDRAMNGPKDLLDSTAVSQPAIFVASAAAVEKLRATEGEDAANAATVAMGLSLGEYSALCYAGAFSFEDGVRLTKARGEAMQAAADLVDTTMVSVIGLEADKVSELCAAASSKSGEKIQIANYLCPGNYAVSGSLKAAQVLEEIAKPEFGARMTVRLAVAGAFHTEYMAPALEKLKEVLAKTEFKTPRIPVISNVDGKPHSDPEEIKAILAKQVTSPVQWETTMNDLVKGGLETGYELGPGKVCAGILKRIDRKAKMVNIEA</sequence>
<feature type="domain" description="Malonyl-CoA:ACP transacylase (MAT)" evidence="3">
    <location>
        <begin position="53"/>
        <end position="349"/>
    </location>
</feature>
<dbReference type="SMART" id="SM00827">
    <property type="entry name" value="PKS_AT"/>
    <property type="match status" value="1"/>
</dbReference>
<dbReference type="GO" id="GO:0004314">
    <property type="term" value="F:[acyl-carrier-protein] S-malonyltransferase activity"/>
    <property type="evidence" value="ECO:0007669"/>
    <property type="project" value="InterPro"/>
</dbReference>
<comment type="similarity">
    <text evidence="1">Belongs to the FabD family.</text>
</comment>
<evidence type="ECO:0000256" key="1">
    <source>
        <dbReference type="ARBA" id="ARBA00008217"/>
    </source>
</evidence>